<evidence type="ECO:0000256" key="9">
    <source>
        <dbReference type="ARBA" id="ARBA00025772"/>
    </source>
</evidence>
<evidence type="ECO:0000256" key="3">
    <source>
        <dbReference type="ARBA" id="ARBA00022475"/>
    </source>
</evidence>
<evidence type="ECO:0000259" key="11">
    <source>
        <dbReference type="Pfam" id="PF12019"/>
    </source>
</evidence>
<sequence length="174" mass="19278">MSLHCRPINAHTQKGMSLISSIISLVCLGLLLSAGLSSISSGHHQRLLLTESQSLKQLITTAKQYSYSEQHPVTLCGSRDGTVCLKQGIWQWALVIDTHTRTIITRHAVADSLAVSWKGFRSRLDFNPTPWRQALNGRLTICHPDAPEAQAYQLIINAMGRVRTQQSSRECTTS</sequence>
<dbReference type="Proteomes" id="UP001165678">
    <property type="component" value="Unassembled WGS sequence"/>
</dbReference>
<proteinExistence type="inferred from homology"/>
<protein>
    <recommendedName>
        <fullName evidence="2">Type II secretion system protein H</fullName>
    </recommendedName>
    <alternativeName>
        <fullName evidence="10">General secretion pathway protein H</fullName>
    </alternativeName>
</protein>
<keyword evidence="7" id="KW-1133">Transmembrane helix</keyword>
<keyword evidence="8" id="KW-0472">Membrane</keyword>
<gene>
    <name evidence="12" type="ORF">OQ287_14565</name>
</gene>
<dbReference type="EMBL" id="JAPIVE010000005">
    <property type="protein sequence ID" value="MCX2525467.1"/>
    <property type="molecule type" value="Genomic_DNA"/>
</dbReference>
<evidence type="ECO:0000256" key="8">
    <source>
        <dbReference type="ARBA" id="ARBA00023136"/>
    </source>
</evidence>
<comment type="similarity">
    <text evidence="9">Belongs to the GSP H family.</text>
</comment>
<comment type="caution">
    <text evidence="12">The sequence shown here is derived from an EMBL/GenBank/DDBJ whole genome shotgun (WGS) entry which is preliminary data.</text>
</comment>
<dbReference type="Gene3D" id="3.55.40.10">
    <property type="entry name" value="minor pseudopilin epsh domain"/>
    <property type="match status" value="1"/>
</dbReference>
<evidence type="ECO:0000256" key="10">
    <source>
        <dbReference type="ARBA" id="ARBA00030775"/>
    </source>
</evidence>
<dbReference type="GO" id="GO:0005886">
    <property type="term" value="C:plasma membrane"/>
    <property type="evidence" value="ECO:0007669"/>
    <property type="project" value="UniProtKB-SubCell"/>
</dbReference>
<organism evidence="12 13">
    <name type="scientific">Larsenimonas rhizosphaerae</name>
    <dbReference type="NCBI Taxonomy" id="2944682"/>
    <lineage>
        <taxon>Bacteria</taxon>
        <taxon>Pseudomonadati</taxon>
        <taxon>Pseudomonadota</taxon>
        <taxon>Gammaproteobacteria</taxon>
        <taxon>Oceanospirillales</taxon>
        <taxon>Halomonadaceae</taxon>
        <taxon>Larsenimonas</taxon>
    </lineage>
</organism>
<dbReference type="GO" id="GO:0015628">
    <property type="term" value="P:protein secretion by the type II secretion system"/>
    <property type="evidence" value="ECO:0007669"/>
    <property type="project" value="InterPro"/>
</dbReference>
<dbReference type="AlphaFoldDB" id="A0AA41ZHR9"/>
<evidence type="ECO:0000256" key="7">
    <source>
        <dbReference type="ARBA" id="ARBA00022989"/>
    </source>
</evidence>
<keyword evidence="3" id="KW-1003">Cell membrane</keyword>
<dbReference type="RefSeq" id="WP_265896912.1">
    <property type="nucleotide sequence ID" value="NZ_JAPIVE010000005.1"/>
</dbReference>
<keyword evidence="13" id="KW-1185">Reference proteome</keyword>
<keyword evidence="6" id="KW-0812">Transmembrane</keyword>
<feature type="domain" description="General secretion pathway GspH" evidence="11">
    <location>
        <begin position="52"/>
        <end position="160"/>
    </location>
</feature>
<dbReference type="InterPro" id="IPR022346">
    <property type="entry name" value="T2SS_GspH"/>
</dbReference>
<dbReference type="Pfam" id="PF12019">
    <property type="entry name" value="GspH"/>
    <property type="match status" value="1"/>
</dbReference>
<dbReference type="InterPro" id="IPR045584">
    <property type="entry name" value="Pilin-like"/>
</dbReference>
<evidence type="ECO:0000256" key="1">
    <source>
        <dbReference type="ARBA" id="ARBA00004377"/>
    </source>
</evidence>
<comment type="subcellular location">
    <subcellularLocation>
        <location evidence="1">Cell inner membrane</location>
        <topology evidence="1">Single-pass membrane protein</topology>
    </subcellularLocation>
</comment>
<evidence type="ECO:0000313" key="13">
    <source>
        <dbReference type="Proteomes" id="UP001165678"/>
    </source>
</evidence>
<evidence type="ECO:0000256" key="6">
    <source>
        <dbReference type="ARBA" id="ARBA00022692"/>
    </source>
</evidence>
<reference evidence="12" key="1">
    <citation type="submission" date="2022-11" db="EMBL/GenBank/DDBJ databases">
        <title>Larsenimonas rhizosphaerae sp. nov., isolated from a tidal mudflat.</title>
        <authorList>
            <person name="Lee S.D."/>
            <person name="Kim I.S."/>
        </authorList>
    </citation>
    <scope>NUCLEOTIDE SEQUENCE</scope>
    <source>
        <strain evidence="12">GH2-1</strain>
    </source>
</reference>
<dbReference type="SUPFAM" id="SSF54523">
    <property type="entry name" value="Pili subunits"/>
    <property type="match status" value="1"/>
</dbReference>
<keyword evidence="4" id="KW-0488">Methylation</keyword>
<evidence type="ECO:0000313" key="12">
    <source>
        <dbReference type="EMBL" id="MCX2525467.1"/>
    </source>
</evidence>
<name>A0AA41ZHR9_9GAMM</name>
<evidence type="ECO:0000256" key="2">
    <source>
        <dbReference type="ARBA" id="ARBA00021549"/>
    </source>
</evidence>
<dbReference type="GO" id="GO:0015627">
    <property type="term" value="C:type II protein secretion system complex"/>
    <property type="evidence" value="ECO:0007669"/>
    <property type="project" value="InterPro"/>
</dbReference>
<evidence type="ECO:0000256" key="5">
    <source>
        <dbReference type="ARBA" id="ARBA00022519"/>
    </source>
</evidence>
<keyword evidence="5" id="KW-0997">Cell inner membrane</keyword>
<evidence type="ECO:0000256" key="4">
    <source>
        <dbReference type="ARBA" id="ARBA00022481"/>
    </source>
</evidence>
<accession>A0AA41ZHR9</accession>